<keyword evidence="1" id="KW-0805">Transcription regulation</keyword>
<accession>A0A1L8R5D8</accession>
<name>A0A1L8R5D8_9ENTE</name>
<sequence>MDFRDFFDKKTKVQFSILLFLIEKGGCVKKEEIKEQLNISTFILERSYEELNDLMTQLRLNMHIHYYKKTSSYKINDYHQQDLETLYYEFIRGSLFYKLIWYLYNNTTYTVPILCQELAISEATVYRNINHANKLLAEFKLVIKNGKIHGDDLQWCHFYFQFFWNSMSQTEIEQFVCDQDILRFTDLLEKRIDIHLTPITRLRISLWCQTLKVSSSRNKTLSKTAFQLLNSFRLDPVFQLVKETYFISLSYSAVFGSDYSAAYIYLFLLSSFPYAMDVRYELSADGWPTYLADVVELNELVLEQIDLALSLETKSNQMFNDFYSRFLLSQTHSKLLYLKGKIIDYNNETCFKHLRHKLVKTSEQSLIDRLIQTTEKVIGQHLDPYDKLYLSWVYSYVIMHILEHKRPISIGVHLSKTPLLSMIYIDQLQRTYKQFENISIDIADESKHYDILIADTDACKYSFSFDHFFYTNQVDQINLLLIQEILHADTRKEIPCEL</sequence>
<dbReference type="RefSeq" id="WP_071865048.1">
    <property type="nucleotide sequence ID" value="NZ_JBHLVQ010000018.1"/>
</dbReference>
<comment type="caution">
    <text evidence="4">The sequence shown here is derived from an EMBL/GenBank/DDBJ whole genome shotgun (WGS) entry which is preliminary data.</text>
</comment>
<evidence type="ECO:0000313" key="4">
    <source>
        <dbReference type="EMBL" id="OJG14936.1"/>
    </source>
</evidence>
<dbReference type="EMBL" id="JXKG01000012">
    <property type="protein sequence ID" value="OJG14936.1"/>
    <property type="molecule type" value="Genomic_DNA"/>
</dbReference>
<dbReference type="AlphaFoldDB" id="A0A1L8R5D8"/>
<dbReference type="InterPro" id="IPR007737">
    <property type="entry name" value="Mga_HTH"/>
</dbReference>
<gene>
    <name evidence="4" type="ORF">RU96_GL000511</name>
</gene>
<dbReference type="STRING" id="317010.RU96_GL000511"/>
<dbReference type="PANTHER" id="PTHR30185">
    <property type="entry name" value="CRYPTIC BETA-GLUCOSIDE BGL OPERON ANTITERMINATOR"/>
    <property type="match status" value="1"/>
</dbReference>
<dbReference type="OrthoDB" id="2194815at2"/>
<organism evidence="4 5">
    <name type="scientific">Enterococcus canintestini</name>
    <dbReference type="NCBI Taxonomy" id="317010"/>
    <lineage>
        <taxon>Bacteria</taxon>
        <taxon>Bacillati</taxon>
        <taxon>Bacillota</taxon>
        <taxon>Bacilli</taxon>
        <taxon>Lactobacillales</taxon>
        <taxon>Enterococcaceae</taxon>
        <taxon>Enterococcus</taxon>
    </lineage>
</organism>
<evidence type="ECO:0000256" key="1">
    <source>
        <dbReference type="ARBA" id="ARBA00023015"/>
    </source>
</evidence>
<keyword evidence="2" id="KW-0804">Transcription</keyword>
<dbReference type="InterPro" id="IPR036388">
    <property type="entry name" value="WH-like_DNA-bd_sf"/>
</dbReference>
<dbReference type="InterPro" id="IPR050661">
    <property type="entry name" value="BglG_antiterminators"/>
</dbReference>
<protein>
    <recommendedName>
        <fullName evidence="3">Mga helix-turn-helix domain-containing protein</fullName>
    </recommendedName>
</protein>
<feature type="domain" description="Mga helix-turn-helix" evidence="3">
    <location>
        <begin position="81"/>
        <end position="163"/>
    </location>
</feature>
<reference evidence="4 5" key="1">
    <citation type="submission" date="2014-12" db="EMBL/GenBank/DDBJ databases">
        <title>Draft genome sequences of 29 type strains of Enterococci.</title>
        <authorList>
            <person name="Zhong Z."/>
            <person name="Sun Z."/>
            <person name="Liu W."/>
            <person name="Zhang W."/>
            <person name="Zhang H."/>
        </authorList>
    </citation>
    <scope>NUCLEOTIDE SEQUENCE [LARGE SCALE GENOMIC DNA]</scope>
    <source>
        <strain evidence="4 5">DSM 21207</strain>
    </source>
</reference>
<proteinExistence type="predicted"/>
<evidence type="ECO:0000259" key="3">
    <source>
        <dbReference type="Pfam" id="PF05043"/>
    </source>
</evidence>
<dbReference type="Gene3D" id="1.10.10.10">
    <property type="entry name" value="Winged helix-like DNA-binding domain superfamily/Winged helix DNA-binding domain"/>
    <property type="match status" value="1"/>
</dbReference>
<dbReference type="Proteomes" id="UP000182835">
    <property type="component" value="Unassembled WGS sequence"/>
</dbReference>
<evidence type="ECO:0000313" key="5">
    <source>
        <dbReference type="Proteomes" id="UP000182835"/>
    </source>
</evidence>
<dbReference type="Pfam" id="PF05043">
    <property type="entry name" value="Mga"/>
    <property type="match status" value="1"/>
</dbReference>
<dbReference type="PANTHER" id="PTHR30185:SF18">
    <property type="entry name" value="TRANSCRIPTIONAL REGULATOR MTLR"/>
    <property type="match status" value="1"/>
</dbReference>
<evidence type="ECO:0000256" key="2">
    <source>
        <dbReference type="ARBA" id="ARBA00023163"/>
    </source>
</evidence>